<name>A0A7R9K3S9_TIMGE</name>
<keyword evidence="1" id="KW-0732">Signal</keyword>
<evidence type="ECO:0000256" key="1">
    <source>
        <dbReference type="ARBA" id="ARBA00022729"/>
    </source>
</evidence>
<sequence>MSTPDRDSNLILPVIGSPVYCESSALDHAATEASGAIKCFECNSHNDSRCSLDVLPVELKKDCSEHKEGTKYTMCRKIVQHIDFEVNGNWFFRAEHLRQSGRSRDELNFNGTARTD</sequence>
<dbReference type="GO" id="GO:0032222">
    <property type="term" value="P:regulation of synaptic transmission, cholinergic"/>
    <property type="evidence" value="ECO:0007669"/>
    <property type="project" value="InterPro"/>
</dbReference>
<dbReference type="EMBL" id="OE843353">
    <property type="protein sequence ID" value="CAD7602927.1"/>
    <property type="molecule type" value="Genomic_DNA"/>
</dbReference>
<proteinExistence type="predicted"/>
<evidence type="ECO:0000313" key="3">
    <source>
        <dbReference type="EMBL" id="CAD7602927.1"/>
    </source>
</evidence>
<dbReference type="AlphaFoldDB" id="A0A7R9K3S9"/>
<dbReference type="GO" id="GO:0030431">
    <property type="term" value="P:sleep"/>
    <property type="evidence" value="ECO:0007669"/>
    <property type="project" value="InterPro"/>
</dbReference>
<protein>
    <submittedName>
        <fullName evidence="3">Uncharacterized protein</fullName>
    </submittedName>
</protein>
<dbReference type="InterPro" id="IPR031424">
    <property type="entry name" value="QVR-like"/>
</dbReference>
<keyword evidence="2" id="KW-0325">Glycoprotein</keyword>
<reference evidence="3" key="1">
    <citation type="submission" date="2020-11" db="EMBL/GenBank/DDBJ databases">
        <authorList>
            <person name="Tran Van P."/>
        </authorList>
    </citation>
    <scope>NUCLEOTIDE SEQUENCE</scope>
</reference>
<gene>
    <name evidence="3" type="ORF">TGEB3V08_LOCUS8543</name>
</gene>
<organism evidence="3">
    <name type="scientific">Timema genevievae</name>
    <name type="common">Walking stick</name>
    <dbReference type="NCBI Taxonomy" id="629358"/>
    <lineage>
        <taxon>Eukaryota</taxon>
        <taxon>Metazoa</taxon>
        <taxon>Ecdysozoa</taxon>
        <taxon>Arthropoda</taxon>
        <taxon>Hexapoda</taxon>
        <taxon>Insecta</taxon>
        <taxon>Pterygota</taxon>
        <taxon>Neoptera</taxon>
        <taxon>Polyneoptera</taxon>
        <taxon>Phasmatodea</taxon>
        <taxon>Timematodea</taxon>
        <taxon>Timematoidea</taxon>
        <taxon>Timematidae</taxon>
        <taxon>Timema</taxon>
    </lineage>
</organism>
<dbReference type="Pfam" id="PF17064">
    <property type="entry name" value="QVR"/>
    <property type="match status" value="1"/>
</dbReference>
<evidence type="ECO:0000256" key="2">
    <source>
        <dbReference type="ARBA" id="ARBA00023180"/>
    </source>
</evidence>
<accession>A0A7R9K3S9</accession>